<dbReference type="PANTHER" id="PTHR31435:SF10">
    <property type="entry name" value="BSR4717 PROTEIN"/>
    <property type="match status" value="1"/>
</dbReference>
<reference evidence="2 3" key="1">
    <citation type="submission" date="2019-03" db="EMBL/GenBank/DDBJ databases">
        <title>Genomic Encyclopedia of Type Strains, Phase IV (KMG-IV): sequencing the most valuable type-strain genomes for metagenomic binning, comparative biology and taxonomic classification.</title>
        <authorList>
            <person name="Goeker M."/>
        </authorList>
    </citation>
    <scope>NUCLEOTIDE SEQUENCE [LARGE SCALE GENOMIC DNA]</scope>
    <source>
        <strain evidence="2 3">DSM 45934</strain>
    </source>
</reference>
<dbReference type="InterPro" id="IPR031165">
    <property type="entry name" value="GNAT_YJDJ"/>
</dbReference>
<gene>
    <name evidence="2" type="ORF">EV192_108529</name>
</gene>
<keyword evidence="3" id="KW-1185">Reference proteome</keyword>
<dbReference type="EMBL" id="SLWS01000008">
    <property type="protein sequence ID" value="TCO55239.1"/>
    <property type="molecule type" value="Genomic_DNA"/>
</dbReference>
<name>A0A4R2JFZ9_9PSEU</name>
<sequence length="102" mass="11307">MAEPSVVANADANRYEVRVDDQVAGFTEYKVVGDQVVFVHTEIDDGYAGQGLGKVLAAGALDDVVLRGRRIVPVCPFIAKFVVRNKDKYDDHVTWPKDVRDE</sequence>
<dbReference type="PROSITE" id="PS51729">
    <property type="entry name" value="GNAT_YJDJ"/>
    <property type="match status" value="1"/>
</dbReference>
<dbReference type="InterPro" id="IPR016181">
    <property type="entry name" value="Acyl_CoA_acyltransferase"/>
</dbReference>
<dbReference type="PANTHER" id="PTHR31435">
    <property type="entry name" value="PROTEIN NATD1"/>
    <property type="match status" value="1"/>
</dbReference>
<evidence type="ECO:0000259" key="1">
    <source>
        <dbReference type="PROSITE" id="PS51729"/>
    </source>
</evidence>
<comment type="caution">
    <text evidence="2">The sequence shown here is derived from an EMBL/GenBank/DDBJ whole genome shotgun (WGS) entry which is preliminary data.</text>
</comment>
<dbReference type="SUPFAM" id="SSF55729">
    <property type="entry name" value="Acyl-CoA N-acyltransferases (Nat)"/>
    <property type="match status" value="1"/>
</dbReference>
<dbReference type="OrthoDB" id="5405911at2"/>
<proteinExistence type="predicted"/>
<dbReference type="AlphaFoldDB" id="A0A4R2JFZ9"/>
<dbReference type="RefSeq" id="WP_132122980.1">
    <property type="nucleotide sequence ID" value="NZ_SLWS01000008.1"/>
</dbReference>
<dbReference type="Pfam" id="PF14542">
    <property type="entry name" value="Acetyltransf_CG"/>
    <property type="match status" value="1"/>
</dbReference>
<accession>A0A4R2JFZ9</accession>
<evidence type="ECO:0000313" key="2">
    <source>
        <dbReference type="EMBL" id="TCO55239.1"/>
    </source>
</evidence>
<dbReference type="Proteomes" id="UP000295680">
    <property type="component" value="Unassembled WGS sequence"/>
</dbReference>
<dbReference type="InterPro" id="IPR045057">
    <property type="entry name" value="Gcn5-rel_NAT"/>
</dbReference>
<organism evidence="2 3">
    <name type="scientific">Actinocrispum wychmicini</name>
    <dbReference type="NCBI Taxonomy" id="1213861"/>
    <lineage>
        <taxon>Bacteria</taxon>
        <taxon>Bacillati</taxon>
        <taxon>Actinomycetota</taxon>
        <taxon>Actinomycetes</taxon>
        <taxon>Pseudonocardiales</taxon>
        <taxon>Pseudonocardiaceae</taxon>
        <taxon>Actinocrispum</taxon>
    </lineage>
</organism>
<dbReference type="Gene3D" id="3.40.630.30">
    <property type="match status" value="1"/>
</dbReference>
<evidence type="ECO:0000313" key="3">
    <source>
        <dbReference type="Proteomes" id="UP000295680"/>
    </source>
</evidence>
<feature type="domain" description="N-acetyltransferase" evidence="1">
    <location>
        <begin position="7"/>
        <end position="94"/>
    </location>
</feature>
<protein>
    <recommendedName>
        <fullName evidence="1">N-acetyltransferase domain-containing protein</fullName>
    </recommendedName>
</protein>